<reference evidence="2 3" key="1">
    <citation type="journal article" date="2020" name="Nat. Food">
        <title>A phased Vanilla planifolia genome enables genetic improvement of flavour and production.</title>
        <authorList>
            <person name="Hasing T."/>
            <person name="Tang H."/>
            <person name="Brym M."/>
            <person name="Khazi F."/>
            <person name="Huang T."/>
            <person name="Chambers A.H."/>
        </authorList>
    </citation>
    <scope>NUCLEOTIDE SEQUENCE [LARGE SCALE GENOMIC DNA]</scope>
    <source>
        <tissue evidence="2">Leaf</tissue>
    </source>
</reference>
<sequence length="58" mass="6772">DNSRSLFFDEDEEPGINRKAQWVGLENMQAKDFFLPGFLLSFLITLQRIPICIAKERI</sequence>
<name>A0A835RR92_VANPL</name>
<evidence type="ECO:0000256" key="1">
    <source>
        <dbReference type="SAM" id="Phobius"/>
    </source>
</evidence>
<comment type="caution">
    <text evidence="2">The sequence shown here is derived from an EMBL/GenBank/DDBJ whole genome shotgun (WGS) entry which is preliminary data.</text>
</comment>
<evidence type="ECO:0000313" key="3">
    <source>
        <dbReference type="Proteomes" id="UP000639772"/>
    </source>
</evidence>
<protein>
    <submittedName>
        <fullName evidence="2">Uncharacterized protein</fullName>
    </submittedName>
</protein>
<keyword evidence="1" id="KW-0472">Membrane</keyword>
<accession>A0A835RR92</accession>
<gene>
    <name evidence="2" type="ORF">HPP92_006292</name>
</gene>
<dbReference type="EMBL" id="JADCNM010000002">
    <property type="protein sequence ID" value="KAG0495298.1"/>
    <property type="molecule type" value="Genomic_DNA"/>
</dbReference>
<dbReference type="AlphaFoldDB" id="A0A835RR92"/>
<organism evidence="2 3">
    <name type="scientific">Vanilla planifolia</name>
    <name type="common">Vanilla</name>
    <dbReference type="NCBI Taxonomy" id="51239"/>
    <lineage>
        <taxon>Eukaryota</taxon>
        <taxon>Viridiplantae</taxon>
        <taxon>Streptophyta</taxon>
        <taxon>Embryophyta</taxon>
        <taxon>Tracheophyta</taxon>
        <taxon>Spermatophyta</taxon>
        <taxon>Magnoliopsida</taxon>
        <taxon>Liliopsida</taxon>
        <taxon>Asparagales</taxon>
        <taxon>Orchidaceae</taxon>
        <taxon>Vanilloideae</taxon>
        <taxon>Vanilleae</taxon>
        <taxon>Vanilla</taxon>
    </lineage>
</organism>
<keyword evidence="1" id="KW-0812">Transmembrane</keyword>
<feature type="transmembrane region" description="Helical" evidence="1">
    <location>
        <begin position="33"/>
        <end position="54"/>
    </location>
</feature>
<keyword evidence="1" id="KW-1133">Transmembrane helix</keyword>
<feature type="non-terminal residue" evidence="2">
    <location>
        <position position="1"/>
    </location>
</feature>
<evidence type="ECO:0000313" key="2">
    <source>
        <dbReference type="EMBL" id="KAG0495298.1"/>
    </source>
</evidence>
<dbReference type="Proteomes" id="UP000639772">
    <property type="component" value="Unassembled WGS sequence"/>
</dbReference>
<proteinExistence type="predicted"/>